<evidence type="ECO:0000313" key="3">
    <source>
        <dbReference type="Proteomes" id="UP000807469"/>
    </source>
</evidence>
<reference evidence="2" key="1">
    <citation type="submission" date="2020-11" db="EMBL/GenBank/DDBJ databases">
        <authorList>
            <consortium name="DOE Joint Genome Institute"/>
            <person name="Ahrendt S."/>
            <person name="Riley R."/>
            <person name="Andreopoulos W."/>
            <person name="Labutti K."/>
            <person name="Pangilinan J."/>
            <person name="Ruiz-Duenas F.J."/>
            <person name="Barrasa J.M."/>
            <person name="Sanchez-Garcia M."/>
            <person name="Camarero S."/>
            <person name="Miyauchi S."/>
            <person name="Serrano A."/>
            <person name="Linde D."/>
            <person name="Babiker R."/>
            <person name="Drula E."/>
            <person name="Ayuso-Fernandez I."/>
            <person name="Pacheco R."/>
            <person name="Padilla G."/>
            <person name="Ferreira P."/>
            <person name="Barriuso J."/>
            <person name="Kellner H."/>
            <person name="Castanera R."/>
            <person name="Alfaro M."/>
            <person name="Ramirez L."/>
            <person name="Pisabarro A.G."/>
            <person name="Kuo A."/>
            <person name="Tritt A."/>
            <person name="Lipzen A."/>
            <person name="He G."/>
            <person name="Yan M."/>
            <person name="Ng V."/>
            <person name="Cullen D."/>
            <person name="Martin F."/>
            <person name="Rosso M.-N."/>
            <person name="Henrissat B."/>
            <person name="Hibbett D."/>
            <person name="Martinez A.T."/>
            <person name="Grigoriev I.V."/>
        </authorList>
    </citation>
    <scope>NUCLEOTIDE SEQUENCE</scope>
    <source>
        <strain evidence="2">CIRM-BRFM 674</strain>
    </source>
</reference>
<evidence type="ECO:0000313" key="2">
    <source>
        <dbReference type="EMBL" id="KAF9472004.1"/>
    </source>
</evidence>
<evidence type="ECO:0000256" key="1">
    <source>
        <dbReference type="SAM" id="Phobius"/>
    </source>
</evidence>
<accession>A0A9P5YNV1</accession>
<dbReference type="EMBL" id="MU155592">
    <property type="protein sequence ID" value="KAF9472004.1"/>
    <property type="molecule type" value="Genomic_DNA"/>
</dbReference>
<dbReference type="AlphaFoldDB" id="A0A9P5YNV1"/>
<keyword evidence="1" id="KW-0472">Membrane</keyword>
<proteinExistence type="predicted"/>
<feature type="transmembrane region" description="Helical" evidence="1">
    <location>
        <begin position="45"/>
        <end position="62"/>
    </location>
</feature>
<sequence length="108" mass="12508">MATFLTRTLRGSLEFEHINTIKISLICGVDVLRSGRGIQDKNRDVVIYIYVILSSYAVLTYRNGSLVRLFFPRITPIPSDQVLFHDFFTLAKRVVREKMLHAPHTRQD</sequence>
<protein>
    <submittedName>
        <fullName evidence="2">Uncharacterized protein</fullName>
    </submittedName>
</protein>
<name>A0A9P5YNV1_9AGAR</name>
<keyword evidence="1" id="KW-0812">Transmembrane</keyword>
<keyword evidence="3" id="KW-1185">Reference proteome</keyword>
<organism evidence="2 3">
    <name type="scientific">Pholiota conissans</name>
    <dbReference type="NCBI Taxonomy" id="109636"/>
    <lineage>
        <taxon>Eukaryota</taxon>
        <taxon>Fungi</taxon>
        <taxon>Dikarya</taxon>
        <taxon>Basidiomycota</taxon>
        <taxon>Agaricomycotina</taxon>
        <taxon>Agaricomycetes</taxon>
        <taxon>Agaricomycetidae</taxon>
        <taxon>Agaricales</taxon>
        <taxon>Agaricineae</taxon>
        <taxon>Strophariaceae</taxon>
        <taxon>Pholiota</taxon>
    </lineage>
</organism>
<keyword evidence="1" id="KW-1133">Transmembrane helix</keyword>
<gene>
    <name evidence="2" type="ORF">BDN70DRAFT_515008</name>
</gene>
<comment type="caution">
    <text evidence="2">The sequence shown here is derived from an EMBL/GenBank/DDBJ whole genome shotgun (WGS) entry which is preliminary data.</text>
</comment>
<dbReference type="Proteomes" id="UP000807469">
    <property type="component" value="Unassembled WGS sequence"/>
</dbReference>